<keyword evidence="9 10" id="KW-0326">Glycosidase</keyword>
<keyword evidence="7" id="KW-0479">Metal-binding</keyword>
<feature type="active site" description="Proton donor" evidence="6">
    <location>
        <position position="448"/>
    </location>
</feature>
<dbReference type="GO" id="GO:0016020">
    <property type="term" value="C:membrane"/>
    <property type="evidence" value="ECO:0007669"/>
    <property type="project" value="InterPro"/>
</dbReference>
<comment type="cofactor">
    <cofactor evidence="1 7">
        <name>Ca(2+)</name>
        <dbReference type="ChEBI" id="CHEBI:29108"/>
    </cofactor>
</comment>
<dbReference type="GO" id="GO:0005509">
    <property type="term" value="F:calcium ion binding"/>
    <property type="evidence" value="ECO:0007669"/>
    <property type="project" value="InterPro"/>
</dbReference>
<keyword evidence="4 9" id="KW-0378">Hydrolase</keyword>
<dbReference type="Gene3D" id="1.50.10.10">
    <property type="match status" value="1"/>
</dbReference>
<evidence type="ECO:0000256" key="3">
    <source>
        <dbReference type="ARBA" id="ARBA00007658"/>
    </source>
</evidence>
<dbReference type="PRINTS" id="PR00747">
    <property type="entry name" value="GLYHDRLASE47"/>
</dbReference>
<protein>
    <recommendedName>
        <fullName evidence="9">alpha-1,2-Mannosidase</fullName>
        <ecNumber evidence="9">3.2.1.-</ecNumber>
    </recommendedName>
</protein>
<dbReference type="EMBL" id="KV453936">
    <property type="protein sequence ID" value="ODV72108.1"/>
    <property type="molecule type" value="Genomic_DNA"/>
</dbReference>
<dbReference type="GO" id="GO:0036503">
    <property type="term" value="P:ERAD pathway"/>
    <property type="evidence" value="ECO:0007669"/>
    <property type="project" value="UniProtKB-ARBA"/>
</dbReference>
<dbReference type="InterPro" id="IPR001382">
    <property type="entry name" value="Glyco_hydro_47"/>
</dbReference>
<gene>
    <name evidence="10" type="ORF">CYBJADRAFT_130277</name>
</gene>
<comment type="pathway">
    <text evidence="2">Protein modification; protein glycosylation.</text>
</comment>
<dbReference type="AlphaFoldDB" id="A0A1E4RXW6"/>
<dbReference type="GO" id="GO:0005783">
    <property type="term" value="C:endoplasmic reticulum"/>
    <property type="evidence" value="ECO:0007669"/>
    <property type="project" value="TreeGrafter"/>
</dbReference>
<proteinExistence type="inferred from homology"/>
<keyword evidence="11" id="KW-1185">Reference proteome</keyword>
<evidence type="ECO:0000256" key="8">
    <source>
        <dbReference type="PIRSR" id="PIRSR601382-3"/>
    </source>
</evidence>
<evidence type="ECO:0000256" key="6">
    <source>
        <dbReference type="PIRSR" id="PIRSR601382-1"/>
    </source>
</evidence>
<dbReference type="InterPro" id="IPR036026">
    <property type="entry name" value="Seven-hairpin_glycosidases"/>
</dbReference>
<evidence type="ECO:0000256" key="4">
    <source>
        <dbReference type="ARBA" id="ARBA00022801"/>
    </source>
</evidence>
<dbReference type="OMA" id="TEHAWTM"/>
<feature type="active site" evidence="6">
    <location>
        <position position="487"/>
    </location>
</feature>
<dbReference type="EC" id="3.2.1.-" evidence="9"/>
<feature type="active site" evidence="6">
    <location>
        <position position="328"/>
    </location>
</feature>
<dbReference type="GO" id="GO:0005975">
    <property type="term" value="P:carbohydrate metabolic process"/>
    <property type="evidence" value="ECO:0007669"/>
    <property type="project" value="InterPro"/>
</dbReference>
<dbReference type="GeneID" id="30987302"/>
<feature type="active site" description="Proton donor" evidence="6">
    <location>
        <position position="195"/>
    </location>
</feature>
<evidence type="ECO:0000256" key="1">
    <source>
        <dbReference type="ARBA" id="ARBA00001913"/>
    </source>
</evidence>
<dbReference type="Proteomes" id="UP000094389">
    <property type="component" value="Unassembled WGS sequence"/>
</dbReference>
<dbReference type="GO" id="GO:0004571">
    <property type="term" value="F:mannosyl-oligosaccharide 1,2-alpha-mannosidase activity"/>
    <property type="evidence" value="ECO:0007669"/>
    <property type="project" value="InterPro"/>
</dbReference>
<keyword evidence="7" id="KW-0106">Calcium</keyword>
<dbReference type="Pfam" id="PF01532">
    <property type="entry name" value="Glyco_hydro_47"/>
    <property type="match status" value="1"/>
</dbReference>
<comment type="similarity">
    <text evidence="3 9">Belongs to the glycosyl hydrolase 47 family.</text>
</comment>
<organism evidence="10 11">
    <name type="scientific">Cyberlindnera jadinii (strain ATCC 18201 / CBS 1600 / BCRC 20928 / JCM 3617 / NBRC 0987 / NRRL Y-1542)</name>
    <name type="common">Torula yeast</name>
    <name type="synonym">Candida utilis</name>
    <dbReference type="NCBI Taxonomy" id="983966"/>
    <lineage>
        <taxon>Eukaryota</taxon>
        <taxon>Fungi</taxon>
        <taxon>Dikarya</taxon>
        <taxon>Ascomycota</taxon>
        <taxon>Saccharomycotina</taxon>
        <taxon>Saccharomycetes</taxon>
        <taxon>Phaffomycetales</taxon>
        <taxon>Phaffomycetaceae</taxon>
        <taxon>Cyberlindnera</taxon>
    </lineage>
</organism>
<dbReference type="InterPro" id="IPR050749">
    <property type="entry name" value="Glycosyl_Hydrolase_47"/>
</dbReference>
<accession>A0A1E4RXW6</accession>
<dbReference type="RefSeq" id="XP_020069147.1">
    <property type="nucleotide sequence ID" value="XM_020212906.1"/>
</dbReference>
<evidence type="ECO:0000313" key="11">
    <source>
        <dbReference type="Proteomes" id="UP000094389"/>
    </source>
</evidence>
<dbReference type="SUPFAM" id="SSF48225">
    <property type="entry name" value="Seven-hairpin glycosidases"/>
    <property type="match status" value="1"/>
</dbReference>
<evidence type="ECO:0000313" key="10">
    <source>
        <dbReference type="EMBL" id="ODV72108.1"/>
    </source>
</evidence>
<dbReference type="PANTHER" id="PTHR11742">
    <property type="entry name" value="MANNOSYL-OLIGOSACCHARIDE ALPHA-1,2-MANNOSIDASE-RELATED"/>
    <property type="match status" value="1"/>
</dbReference>
<keyword evidence="5 8" id="KW-1015">Disulfide bond</keyword>
<dbReference type="OrthoDB" id="8118055at2759"/>
<evidence type="ECO:0000256" key="7">
    <source>
        <dbReference type="PIRSR" id="PIRSR601382-2"/>
    </source>
</evidence>
<dbReference type="STRING" id="983966.A0A1E4RXW6"/>
<feature type="disulfide bond" evidence="8">
    <location>
        <begin position="407"/>
        <end position="436"/>
    </location>
</feature>
<evidence type="ECO:0000256" key="9">
    <source>
        <dbReference type="RuleBase" id="RU361193"/>
    </source>
</evidence>
<sequence>MADDELPPITDTPAHDEVAAPQKLGLWEDIVEKNKYFPWLGVEKVETKQGSVLPDEYFNNQKAVDLRKHKKKYRYPVGKENYFKLPRVARDASYPSIQATEFSDGGAAMPSRLARVKEAFMKSWKIYKDYGYGHDEVRPISHEVLDPFNGWSATLIDSIDTLHLMGEDEEVKEAIKFLQRVNFKQSYRNAIPIFENVIRVLGGMLTAYDITEDKSVLQNCEDLAHLLMEAFDTPNRMPLLHYEWQSELANRLASTSSSIAELGSLSLEFSKLSQLTGDNEYYDAITRITNALEKSKDNFLLPGLYSNHDSIRSAEGLSQKYSLGGLGDSFYEYLPKMFHLLGGDAKYSQTYKEMYLRAAEHIRKYMLYRPKMVNNPDVLFVSSISVFQRSIDTIIVSPDEDMQHLTCFTGGMLALGSRLFNISEDMGLAEKVTLGCVKLYEELGIMPEVDVFPIKQMEDGSYRWTGARENQPLWLNDARPFYNMRPEAIESVWYMYRTTGDSRWRDYGWMMWQNIERLCQRDGVFTEVDDLFSDVSNTHRFKDAVESFWFSETLKYFYLLFEESSVWSLDDYVFNTEAHPFKLQK</sequence>
<name>A0A1E4RXW6_CYBJN</name>
<evidence type="ECO:0000256" key="2">
    <source>
        <dbReference type="ARBA" id="ARBA00004922"/>
    </source>
</evidence>
<feature type="binding site" evidence="7">
    <location>
        <position position="576"/>
    </location>
    <ligand>
        <name>Ca(2+)</name>
        <dbReference type="ChEBI" id="CHEBI:29108"/>
    </ligand>
</feature>
<reference evidence="10 11" key="1">
    <citation type="journal article" date="2016" name="Proc. Natl. Acad. Sci. U.S.A.">
        <title>Comparative genomics of biotechnologically important yeasts.</title>
        <authorList>
            <person name="Riley R."/>
            <person name="Haridas S."/>
            <person name="Wolfe K.H."/>
            <person name="Lopes M.R."/>
            <person name="Hittinger C.T."/>
            <person name="Goeker M."/>
            <person name="Salamov A.A."/>
            <person name="Wisecaver J.H."/>
            <person name="Long T.M."/>
            <person name="Calvey C.H."/>
            <person name="Aerts A.L."/>
            <person name="Barry K.W."/>
            <person name="Choi C."/>
            <person name="Clum A."/>
            <person name="Coughlan A.Y."/>
            <person name="Deshpande S."/>
            <person name="Douglass A.P."/>
            <person name="Hanson S.J."/>
            <person name="Klenk H.-P."/>
            <person name="LaButti K.M."/>
            <person name="Lapidus A."/>
            <person name="Lindquist E.A."/>
            <person name="Lipzen A.M."/>
            <person name="Meier-Kolthoff J.P."/>
            <person name="Ohm R.A."/>
            <person name="Otillar R.P."/>
            <person name="Pangilinan J.L."/>
            <person name="Peng Y."/>
            <person name="Rokas A."/>
            <person name="Rosa C.A."/>
            <person name="Scheuner C."/>
            <person name="Sibirny A.A."/>
            <person name="Slot J.C."/>
            <person name="Stielow J.B."/>
            <person name="Sun H."/>
            <person name="Kurtzman C.P."/>
            <person name="Blackwell M."/>
            <person name="Grigoriev I.V."/>
            <person name="Jeffries T.W."/>
        </authorList>
    </citation>
    <scope>NUCLEOTIDE SEQUENCE [LARGE SCALE GENOMIC DNA]</scope>
    <source>
        <strain evidence="11">ATCC 18201 / CBS 1600 / BCRC 20928 / JCM 3617 / NBRC 0987 / NRRL Y-1542</strain>
    </source>
</reference>
<evidence type="ECO:0000256" key="5">
    <source>
        <dbReference type="ARBA" id="ARBA00023157"/>
    </source>
</evidence>
<dbReference type="InterPro" id="IPR012341">
    <property type="entry name" value="6hp_glycosidase-like_sf"/>
</dbReference>
<dbReference type="PANTHER" id="PTHR11742:SF103">
    <property type="entry name" value="ENDOPLASMIC RETICULUM MANNOSIDASE MNL2-RELATED"/>
    <property type="match status" value="1"/>
</dbReference>